<protein>
    <submittedName>
        <fullName evidence="2">IclR family transcriptional regulator</fullName>
    </submittedName>
</protein>
<evidence type="ECO:0000259" key="1">
    <source>
        <dbReference type="Pfam" id="PF09339"/>
    </source>
</evidence>
<accession>M0AFY4</accession>
<dbReference type="Proteomes" id="UP000011591">
    <property type="component" value="Unassembled WGS sequence"/>
</dbReference>
<dbReference type="GO" id="GO:0006355">
    <property type="term" value="P:regulation of DNA-templated transcription"/>
    <property type="evidence" value="ECO:0007669"/>
    <property type="project" value="InterPro"/>
</dbReference>
<name>M0AFY4_9EURY</name>
<dbReference type="InterPro" id="IPR005471">
    <property type="entry name" value="Tscrpt_reg_IclR_N"/>
</dbReference>
<dbReference type="InterPro" id="IPR036388">
    <property type="entry name" value="WH-like_DNA-bd_sf"/>
</dbReference>
<dbReference type="EMBL" id="AOIP01000065">
    <property type="protein sequence ID" value="ELY97640.1"/>
    <property type="molecule type" value="Genomic_DNA"/>
</dbReference>
<reference evidence="2 3" key="1">
    <citation type="journal article" date="2014" name="PLoS Genet.">
        <title>Phylogenetically driven sequencing of extremely halophilic archaea reveals strategies for static and dynamic osmo-response.</title>
        <authorList>
            <person name="Becker E.A."/>
            <person name="Seitzer P.M."/>
            <person name="Tritt A."/>
            <person name="Larsen D."/>
            <person name="Krusor M."/>
            <person name="Yao A.I."/>
            <person name="Wu D."/>
            <person name="Madern D."/>
            <person name="Eisen J.A."/>
            <person name="Darling A.E."/>
            <person name="Facciotti M.T."/>
        </authorList>
    </citation>
    <scope>NUCLEOTIDE SEQUENCE [LARGE SCALE GENOMIC DNA]</scope>
    <source>
        <strain evidence="2 3">DSM 13077</strain>
    </source>
</reference>
<dbReference type="SUPFAM" id="SSF46785">
    <property type="entry name" value="Winged helix' DNA-binding domain"/>
    <property type="match status" value="1"/>
</dbReference>
<evidence type="ECO:0000313" key="3">
    <source>
        <dbReference type="Proteomes" id="UP000011591"/>
    </source>
</evidence>
<dbReference type="Pfam" id="PF09339">
    <property type="entry name" value="HTH_IclR"/>
    <property type="match status" value="1"/>
</dbReference>
<dbReference type="GO" id="GO:0003677">
    <property type="term" value="F:DNA binding"/>
    <property type="evidence" value="ECO:0007669"/>
    <property type="project" value="InterPro"/>
</dbReference>
<evidence type="ECO:0000313" key="2">
    <source>
        <dbReference type="EMBL" id="ELY97640.1"/>
    </source>
</evidence>
<keyword evidence="3" id="KW-1185">Reference proteome</keyword>
<dbReference type="RefSeq" id="WP_006667743.1">
    <property type="nucleotide sequence ID" value="NZ_AOIP01000065.1"/>
</dbReference>
<dbReference type="InterPro" id="IPR036390">
    <property type="entry name" value="WH_DNA-bd_sf"/>
</dbReference>
<comment type="caution">
    <text evidence="2">The sequence shown here is derived from an EMBL/GenBank/DDBJ whole genome shotgun (WGS) entry which is preliminary data.</text>
</comment>
<dbReference type="AlphaFoldDB" id="M0AFY4"/>
<dbReference type="Gene3D" id="1.10.10.10">
    <property type="entry name" value="Winged helix-like DNA-binding domain superfamily/Winged helix DNA-binding domain"/>
    <property type="match status" value="1"/>
</dbReference>
<sequence length="70" mass="7598">MGSTERKQIKSTRTAFTIIERVSSTDGATVSELAETLGRSKSTVHAHLQTLTEWDTCSGSMTSITSACRF</sequence>
<gene>
    <name evidence="2" type="ORF">C480_21874</name>
</gene>
<organism evidence="2 3">
    <name type="scientific">Natrialba aegyptia DSM 13077</name>
    <dbReference type="NCBI Taxonomy" id="1227491"/>
    <lineage>
        <taxon>Archaea</taxon>
        <taxon>Methanobacteriati</taxon>
        <taxon>Methanobacteriota</taxon>
        <taxon>Stenosarchaea group</taxon>
        <taxon>Halobacteria</taxon>
        <taxon>Halobacteriales</taxon>
        <taxon>Natrialbaceae</taxon>
        <taxon>Natrialba</taxon>
    </lineage>
</organism>
<feature type="domain" description="HTH iclR-type" evidence="1">
    <location>
        <begin position="15"/>
        <end position="54"/>
    </location>
</feature>
<proteinExistence type="predicted"/>